<dbReference type="EMBL" id="CAJHUC010000709">
    <property type="protein sequence ID" value="CAD7697775.1"/>
    <property type="molecule type" value="Genomic_DNA"/>
</dbReference>
<dbReference type="Pfam" id="PF17800">
    <property type="entry name" value="NPL"/>
    <property type="match status" value="1"/>
</dbReference>
<comment type="caution">
    <text evidence="3">The sequence shown here is derived from an EMBL/GenBank/DDBJ whole genome shotgun (WGS) entry which is preliminary data.</text>
</comment>
<name>A0A8S1J2G3_9CHLO</name>
<dbReference type="InterPro" id="IPR041232">
    <property type="entry name" value="NPL"/>
</dbReference>
<dbReference type="AlphaFoldDB" id="A0A8S1J2G3"/>
<organism evidence="3 4">
    <name type="scientific">Ostreobium quekettii</name>
    <dbReference type="NCBI Taxonomy" id="121088"/>
    <lineage>
        <taxon>Eukaryota</taxon>
        <taxon>Viridiplantae</taxon>
        <taxon>Chlorophyta</taxon>
        <taxon>core chlorophytes</taxon>
        <taxon>Ulvophyceae</taxon>
        <taxon>TCBD clade</taxon>
        <taxon>Bryopsidales</taxon>
        <taxon>Ostreobineae</taxon>
        <taxon>Ostreobiaceae</taxon>
        <taxon>Ostreobium</taxon>
    </lineage>
</organism>
<keyword evidence="4" id="KW-1185">Reference proteome</keyword>
<evidence type="ECO:0000313" key="4">
    <source>
        <dbReference type="Proteomes" id="UP000708148"/>
    </source>
</evidence>
<protein>
    <recommendedName>
        <fullName evidence="2">Nucleoplasmin-like domain-containing protein</fullName>
    </recommendedName>
</protein>
<evidence type="ECO:0000256" key="1">
    <source>
        <dbReference type="SAM" id="MobiDB-lite"/>
    </source>
</evidence>
<feature type="region of interest" description="Disordered" evidence="1">
    <location>
        <begin position="104"/>
        <end position="152"/>
    </location>
</feature>
<reference evidence="3" key="1">
    <citation type="submission" date="2020-12" db="EMBL/GenBank/DDBJ databases">
        <authorList>
            <person name="Iha C."/>
        </authorList>
    </citation>
    <scope>NUCLEOTIDE SEQUENCE</scope>
</reference>
<sequence length="372" mass="40008">MAGYLEFWGVNVPPRKEVSVDLRGHADTHFVHVTNLALGPDAPDGPHTVVLRTGGKVFTLVTLGAGGATQYKTDTVISEAASFAHNGPGVVNITGYRAMLPGMPDMPEGYVDGEALSDVEEGEEEEEESGSEEEDDDSDEAPGAVPIDSALTKKRAQVLQMGNGKAHRFINEKDEDYDSDESEDLSDEDMKQTFDDDSEDSEDDEDIEDSEDSDMEASGHQQMMKKRNIDTTSEPLRSKKQRVDVAGKEAAANRPTPGKGRNAPVEGPASNKTPKKQPEKKVKATPAKQSKEKPSATPATATPGANSTQGTPKEQDDFKKKVVNALKASGPLSLETLGPKVSPKPKFVKKLGKFLAQYPDTFVLEAGAVKLK</sequence>
<feature type="compositionally biased region" description="Acidic residues" evidence="1">
    <location>
        <begin position="195"/>
        <end position="215"/>
    </location>
</feature>
<feature type="compositionally biased region" description="Acidic residues" evidence="1">
    <location>
        <begin position="173"/>
        <end position="187"/>
    </location>
</feature>
<feature type="domain" description="Nucleoplasmin-like" evidence="2">
    <location>
        <begin position="7"/>
        <end position="96"/>
    </location>
</feature>
<proteinExistence type="predicted"/>
<dbReference type="OrthoDB" id="545563at2759"/>
<accession>A0A8S1J2G3</accession>
<gene>
    <name evidence="3" type="ORF">OSTQU699_LOCUS3136</name>
</gene>
<feature type="region of interest" description="Disordered" evidence="1">
    <location>
        <begin position="164"/>
        <end position="320"/>
    </location>
</feature>
<dbReference type="Proteomes" id="UP000708148">
    <property type="component" value="Unassembled WGS sequence"/>
</dbReference>
<feature type="compositionally biased region" description="Acidic residues" evidence="1">
    <location>
        <begin position="115"/>
        <end position="140"/>
    </location>
</feature>
<dbReference type="Gene3D" id="2.60.120.340">
    <property type="entry name" value="Nucleoplasmin core domain"/>
    <property type="match status" value="1"/>
</dbReference>
<evidence type="ECO:0000313" key="3">
    <source>
        <dbReference type="EMBL" id="CAD7697775.1"/>
    </source>
</evidence>
<evidence type="ECO:0000259" key="2">
    <source>
        <dbReference type="Pfam" id="PF17800"/>
    </source>
</evidence>